<gene>
    <name evidence="1" type="primary">Cnig_chr_IV.g15290</name>
    <name evidence="1" type="ORF">B9Z55_015290</name>
</gene>
<accession>A0A2G5UA28</accession>
<sequence>MESAVSSVFRSLGSALRLQLPTASPSPISNSTSRVIVSDANPLDDVPMEDATGPVVPAVVAPAKDIHLFYGRSNPYKTSKYSIVTALIGYYSVVDVAQRRRLTFPLNNTHIDYVPENRSNKKEGNVTIKPKINTAEVVTQIFEHLSTLTAQGSRIEHRLHHMVLNNKRPSTEPGDSHQKKRKMLCSFCASLHDSKLCDVYTDSTQRWAQVAKQGLCHCCLMGKHQPQSCGKKNRKCPVCKENHHLALCFTATEHHD</sequence>
<evidence type="ECO:0000313" key="1">
    <source>
        <dbReference type="EMBL" id="PIC36211.1"/>
    </source>
</evidence>
<evidence type="ECO:0000313" key="2">
    <source>
        <dbReference type="Proteomes" id="UP000230233"/>
    </source>
</evidence>
<protein>
    <submittedName>
        <fullName evidence="1">Uncharacterized protein</fullName>
    </submittedName>
</protein>
<reference evidence="2" key="1">
    <citation type="submission" date="2017-10" db="EMBL/GenBank/DDBJ databases">
        <title>Rapid genome shrinkage in a self-fertile nematode reveals novel sperm competition proteins.</title>
        <authorList>
            <person name="Yin D."/>
            <person name="Schwarz E.M."/>
            <person name="Thomas C.G."/>
            <person name="Felde R.L."/>
            <person name="Korf I.F."/>
            <person name="Cutter A.D."/>
            <person name="Schartner C.M."/>
            <person name="Ralston E.J."/>
            <person name="Meyer B.J."/>
            <person name="Haag E.S."/>
        </authorList>
    </citation>
    <scope>NUCLEOTIDE SEQUENCE [LARGE SCALE GENOMIC DNA]</scope>
    <source>
        <strain evidence="2">JU1422</strain>
    </source>
</reference>
<proteinExistence type="predicted"/>
<name>A0A2G5UA28_9PELO</name>
<dbReference type="Proteomes" id="UP000230233">
    <property type="component" value="Chromosome IV"/>
</dbReference>
<dbReference type="EMBL" id="PDUG01000004">
    <property type="protein sequence ID" value="PIC36211.1"/>
    <property type="molecule type" value="Genomic_DNA"/>
</dbReference>
<organism evidence="1 2">
    <name type="scientific">Caenorhabditis nigoni</name>
    <dbReference type="NCBI Taxonomy" id="1611254"/>
    <lineage>
        <taxon>Eukaryota</taxon>
        <taxon>Metazoa</taxon>
        <taxon>Ecdysozoa</taxon>
        <taxon>Nematoda</taxon>
        <taxon>Chromadorea</taxon>
        <taxon>Rhabditida</taxon>
        <taxon>Rhabditina</taxon>
        <taxon>Rhabditomorpha</taxon>
        <taxon>Rhabditoidea</taxon>
        <taxon>Rhabditidae</taxon>
        <taxon>Peloderinae</taxon>
        <taxon>Caenorhabditis</taxon>
    </lineage>
</organism>
<dbReference type="AlphaFoldDB" id="A0A2G5UA28"/>
<dbReference type="OrthoDB" id="5874425at2759"/>
<comment type="caution">
    <text evidence="1">The sequence shown here is derived from an EMBL/GenBank/DDBJ whole genome shotgun (WGS) entry which is preliminary data.</text>
</comment>
<keyword evidence="2" id="KW-1185">Reference proteome</keyword>